<organism evidence="1 2">
    <name type="scientific">Peronosclerospora sorghi</name>
    <dbReference type="NCBI Taxonomy" id="230839"/>
    <lineage>
        <taxon>Eukaryota</taxon>
        <taxon>Sar</taxon>
        <taxon>Stramenopiles</taxon>
        <taxon>Oomycota</taxon>
        <taxon>Peronosporomycetes</taxon>
        <taxon>Peronosporales</taxon>
        <taxon>Peronosporaceae</taxon>
        <taxon>Peronosclerospora</taxon>
    </lineage>
</organism>
<protein>
    <submittedName>
        <fullName evidence="1">Uncharacterized protein</fullName>
    </submittedName>
</protein>
<name>A0ACC0WPM6_9STRA</name>
<reference evidence="1 2" key="1">
    <citation type="journal article" date="2022" name="bioRxiv">
        <title>The genome of the oomycete Peronosclerospora sorghi, a cosmopolitan pathogen of maize and sorghum, is inflated with dispersed pseudogenes.</title>
        <authorList>
            <person name="Fletcher K."/>
            <person name="Martin F."/>
            <person name="Isakeit T."/>
            <person name="Cavanaugh K."/>
            <person name="Magill C."/>
            <person name="Michelmore R."/>
        </authorList>
    </citation>
    <scope>NUCLEOTIDE SEQUENCE [LARGE SCALE GENOMIC DNA]</scope>
    <source>
        <strain evidence="1">P6</strain>
    </source>
</reference>
<gene>
    <name evidence="1" type="ORF">PsorP6_015564</name>
</gene>
<evidence type="ECO:0000313" key="1">
    <source>
        <dbReference type="EMBL" id="KAI9919999.1"/>
    </source>
</evidence>
<keyword evidence="2" id="KW-1185">Reference proteome</keyword>
<accession>A0ACC0WPM6</accession>
<evidence type="ECO:0000313" key="2">
    <source>
        <dbReference type="Proteomes" id="UP001163321"/>
    </source>
</evidence>
<dbReference type="EMBL" id="CM047589">
    <property type="protein sequence ID" value="KAI9919999.1"/>
    <property type="molecule type" value="Genomic_DNA"/>
</dbReference>
<sequence length="309" mass="33819">MTLGSVDQVLASNPTWFAIGRFVTGVANGIAMAVVNTFLNEISTPHNRHALGTNTHLAATLGIFGVATTFWYWDTALGFRWIAGMPIAFATSFVILSYFFMVESPVWLLAHGHELEAEHELARLYGTQNVSVMRGWIQPHECRSKLPPHLSPDEIALVQNETNWSILTKNTFRQPLVIAVGLTCINQLVGINAVFFYSSSILRDAGIADSRAGLMIIDMLNILPVPLAAALTKTMRKRTLLISGIFVMMLCCIGVTFSLENNVGWLSIVFLGLFVVGFDLSIGPLLWPIIAELFSDSARGAAVGMVSLY</sequence>
<comment type="caution">
    <text evidence="1">The sequence shown here is derived from an EMBL/GenBank/DDBJ whole genome shotgun (WGS) entry which is preliminary data.</text>
</comment>
<dbReference type="Proteomes" id="UP001163321">
    <property type="component" value="Chromosome 10"/>
</dbReference>
<proteinExistence type="predicted"/>